<feature type="transmembrane region" description="Helical" evidence="1">
    <location>
        <begin position="205"/>
        <end position="224"/>
    </location>
</feature>
<feature type="transmembrane region" description="Helical" evidence="1">
    <location>
        <begin position="236"/>
        <end position="255"/>
    </location>
</feature>
<dbReference type="InterPro" id="IPR049806">
    <property type="entry name" value="MasK-like_C"/>
</dbReference>
<proteinExistence type="predicted"/>
<dbReference type="EMBL" id="CP089982">
    <property type="protein sequence ID" value="WXA95157.1"/>
    <property type="molecule type" value="Genomic_DNA"/>
</dbReference>
<gene>
    <name evidence="2" type="ORF">LZC95_53145</name>
</gene>
<feature type="transmembrane region" description="Helical" evidence="1">
    <location>
        <begin position="12"/>
        <end position="33"/>
    </location>
</feature>
<feature type="transmembrane region" description="Helical" evidence="1">
    <location>
        <begin position="138"/>
        <end position="157"/>
    </location>
</feature>
<dbReference type="Proteomes" id="UP001379533">
    <property type="component" value="Chromosome"/>
</dbReference>
<feature type="transmembrane region" description="Helical" evidence="1">
    <location>
        <begin position="83"/>
        <end position="103"/>
    </location>
</feature>
<feature type="transmembrane region" description="Helical" evidence="1">
    <location>
        <begin position="53"/>
        <end position="76"/>
    </location>
</feature>
<dbReference type="RefSeq" id="WP_394845765.1">
    <property type="nucleotide sequence ID" value="NZ_CP089982.1"/>
</dbReference>
<feature type="transmembrane region" description="Helical" evidence="1">
    <location>
        <begin position="288"/>
        <end position="315"/>
    </location>
</feature>
<keyword evidence="1" id="KW-0472">Membrane</keyword>
<keyword evidence="1" id="KW-1133">Transmembrane helix</keyword>
<feature type="transmembrane region" description="Helical" evidence="1">
    <location>
        <begin position="327"/>
        <end position="349"/>
    </location>
</feature>
<protein>
    <submittedName>
        <fullName evidence="2">AgmX/PglI C-terminal domain-containing protein</fullName>
    </submittedName>
</protein>
<dbReference type="SUPFAM" id="SSF74653">
    <property type="entry name" value="TolA/TonB C-terminal domain"/>
    <property type="match status" value="1"/>
</dbReference>
<keyword evidence="3" id="KW-1185">Reference proteome</keyword>
<evidence type="ECO:0000256" key="1">
    <source>
        <dbReference type="SAM" id="Phobius"/>
    </source>
</evidence>
<keyword evidence="1" id="KW-0812">Transmembrane</keyword>
<accession>A0ABZ2K912</accession>
<evidence type="ECO:0000313" key="2">
    <source>
        <dbReference type="EMBL" id="WXA95157.1"/>
    </source>
</evidence>
<name>A0ABZ2K912_9BACT</name>
<sequence length="720" mass="75351">MGSLPRSGLAGWIAVYVAAVLVVWPLPLVVIAIGAQVGGGLHFWQLFRNGGVYSYLCLGTHTLTMILLGVLGVSYITGRRIPGWLMFIVALGPFFVGVAGTSVSHRATLAVMREPAVSGFHATRMFAEGMAEARSSTILGTTMTAFALTMVALAALFRVASLDGRAIDLRKTRPSGAAMGIAGGVAVLGLLAGLGLRLALREIHALPGVLILLAAVGAAILAAFRAPLTALVDGDIVPTLLVLAVSTSGSALFLASSGSSLGLASTLHAISGESVDPWQRTAILAQGIAGAGACWTIGMVDALLLFGALLVPVLLSGGARRGLAPRLSLAAWAVAILFPIGATVAYAHAFSRDLATYARPRNYEAIAGLKLPAAQERWENADGSPALFVTRDGQLAIDASGGYEPPVPANADLLQRAFRRADERAALVVDAQTTYGVLLRAMAPVLAQTKGGDFRGYRLVLAAPAHEQARRKLPEPWTGLTGDDHGAIDLQFDRAEAPQLTITLEGASARALRPDGKSQIMPTGDTAADDQQRRSVFRSLLRGEDRVTRLLVVPRDEDTIATVVHILDSTHDLPRFLFSVTLGKAPHAATPAEPPPPSPPPPVAANTKPLVVNMHTGNIAVNGRLSADTIQRVTRQSYGRFRLCYDKGIADTPNLTGKVAVKFTISADGAVSNASDAGSDLRNDAVVQCIVRSFGNLSFPQPEGGGTVSVTYPVIFSASK</sequence>
<feature type="transmembrane region" description="Helical" evidence="1">
    <location>
        <begin position="177"/>
        <end position="199"/>
    </location>
</feature>
<organism evidence="2 3">
    <name type="scientific">Pendulispora brunnea</name>
    <dbReference type="NCBI Taxonomy" id="2905690"/>
    <lineage>
        <taxon>Bacteria</taxon>
        <taxon>Pseudomonadati</taxon>
        <taxon>Myxococcota</taxon>
        <taxon>Myxococcia</taxon>
        <taxon>Myxococcales</taxon>
        <taxon>Sorangiineae</taxon>
        <taxon>Pendulisporaceae</taxon>
        <taxon>Pendulispora</taxon>
    </lineage>
</organism>
<evidence type="ECO:0000313" key="3">
    <source>
        <dbReference type="Proteomes" id="UP001379533"/>
    </source>
</evidence>
<reference evidence="2 3" key="1">
    <citation type="submission" date="2021-12" db="EMBL/GenBank/DDBJ databases">
        <title>Discovery of the Pendulisporaceae a myxobacterial family with distinct sporulation behavior and unique specialized metabolism.</title>
        <authorList>
            <person name="Garcia R."/>
            <person name="Popoff A."/>
            <person name="Bader C.D."/>
            <person name="Loehr J."/>
            <person name="Walesch S."/>
            <person name="Walt C."/>
            <person name="Boldt J."/>
            <person name="Bunk B."/>
            <person name="Haeckl F.J.F.P.J."/>
            <person name="Gunesch A.P."/>
            <person name="Birkelbach J."/>
            <person name="Nuebel U."/>
            <person name="Pietschmann T."/>
            <person name="Bach T."/>
            <person name="Mueller R."/>
        </authorList>
    </citation>
    <scope>NUCLEOTIDE SEQUENCE [LARGE SCALE GENOMIC DNA]</scope>
    <source>
        <strain evidence="2 3">MSr12523</strain>
    </source>
</reference>
<dbReference type="NCBIfam" id="NF033768">
    <property type="entry name" value="myxo_SS_tail"/>
    <property type="match status" value="1"/>
</dbReference>